<dbReference type="InterPro" id="IPR005586">
    <property type="entry name" value="ABC_trans_aux"/>
</dbReference>
<name>A0A3P3D1L7_9RHOB</name>
<accession>A0A3P3D1L7</accession>
<dbReference type="Proteomes" id="UP000282125">
    <property type="component" value="Unassembled WGS sequence"/>
</dbReference>
<organism evidence="3 4">
    <name type="scientific">Falsigemmobacter faecalis</name>
    <dbReference type="NCBI Taxonomy" id="2488730"/>
    <lineage>
        <taxon>Bacteria</taxon>
        <taxon>Pseudomonadati</taxon>
        <taxon>Pseudomonadota</taxon>
        <taxon>Alphaproteobacteria</taxon>
        <taxon>Rhodobacterales</taxon>
        <taxon>Paracoccaceae</taxon>
        <taxon>Falsigemmobacter</taxon>
    </lineage>
</organism>
<dbReference type="EMBL" id="RRAZ01000062">
    <property type="protein sequence ID" value="RRH68319.1"/>
    <property type="molecule type" value="Genomic_DNA"/>
</dbReference>
<dbReference type="Gene3D" id="3.40.50.10610">
    <property type="entry name" value="ABC-type transport auxiliary lipoprotein component"/>
    <property type="match status" value="1"/>
</dbReference>
<feature type="domain" description="ABC-type transport auxiliary lipoprotein component" evidence="2">
    <location>
        <begin position="71"/>
        <end position="220"/>
    </location>
</feature>
<dbReference type="AlphaFoldDB" id="A0A3P3D1L7"/>
<dbReference type="Pfam" id="PF03886">
    <property type="entry name" value="ABC_trans_aux"/>
    <property type="match status" value="1"/>
</dbReference>
<feature type="region of interest" description="Disordered" evidence="1">
    <location>
        <begin position="1"/>
        <end position="22"/>
    </location>
</feature>
<dbReference type="SUPFAM" id="SSF159594">
    <property type="entry name" value="XCC0632-like"/>
    <property type="match status" value="1"/>
</dbReference>
<evidence type="ECO:0000313" key="3">
    <source>
        <dbReference type="EMBL" id="RRH68319.1"/>
    </source>
</evidence>
<keyword evidence="4" id="KW-1185">Reference proteome</keyword>
<proteinExistence type="predicted"/>
<evidence type="ECO:0000259" key="2">
    <source>
        <dbReference type="Pfam" id="PF03886"/>
    </source>
</evidence>
<comment type="caution">
    <text evidence="3">The sequence shown here is derived from an EMBL/GenBank/DDBJ whole genome shotgun (WGS) entry which is preliminary data.</text>
</comment>
<protein>
    <submittedName>
        <fullName evidence="3">Membrane integrity-associated transporter subunit PqiC</fullName>
    </submittedName>
</protein>
<sequence length="226" mass="23781">MMNCSPRCGKPAPRRGSSRSLPAPLSAIPTLCSSGGNDMKQVSPVLLLCALALAACGGSNPARFLPEVAGSVPQQRLRIATIELRDIVLPAYGSAADILSEGPDGALKALKGAEWADNSAEALTADLARRLDLGGTASVAAEPWPLSEPADIRLEVRIDRILAARDGTFRISGQFAVASPDLRMREFLERFAISVPLTDPTPAGIAAAYGRALDDLSSRILLRLAR</sequence>
<reference evidence="3 4" key="1">
    <citation type="submission" date="2018-11" db="EMBL/GenBank/DDBJ databases">
        <title>Gemmobacter sp. nov., YIM 102744-1 draft genome.</title>
        <authorList>
            <person name="Li G."/>
            <person name="Jiang Y."/>
        </authorList>
    </citation>
    <scope>NUCLEOTIDE SEQUENCE [LARGE SCALE GENOMIC DNA]</scope>
    <source>
        <strain evidence="3 4">YIM 102744-1</strain>
    </source>
</reference>
<evidence type="ECO:0000313" key="4">
    <source>
        <dbReference type="Proteomes" id="UP000282125"/>
    </source>
</evidence>
<gene>
    <name evidence="3" type="ORF">EG244_19640</name>
</gene>
<evidence type="ECO:0000256" key="1">
    <source>
        <dbReference type="SAM" id="MobiDB-lite"/>
    </source>
</evidence>